<dbReference type="EMBL" id="HACA01026580">
    <property type="protein sequence ID" value="CDW43941.1"/>
    <property type="molecule type" value="Transcribed_RNA"/>
</dbReference>
<name>A0A0K2V1U3_LEPSM</name>
<proteinExistence type="predicted"/>
<feature type="non-terminal residue" evidence="1">
    <location>
        <position position="1"/>
    </location>
</feature>
<sequence length="86" mass="10160">IQKHFLNTLLLPLRKFGPLQNLYFINTCTIRLTNKSNSQDESINRTFCSDKLETSVHIPYASDKISHWVQMSEIYNKKIYKSRPQN</sequence>
<reference evidence="1" key="1">
    <citation type="submission" date="2014-05" db="EMBL/GenBank/DDBJ databases">
        <authorList>
            <person name="Chronopoulou M."/>
        </authorList>
    </citation>
    <scope>NUCLEOTIDE SEQUENCE</scope>
    <source>
        <tissue evidence="1">Whole organism</tissue>
    </source>
</reference>
<protein>
    <submittedName>
        <fullName evidence="1">Uncharacterized protein</fullName>
    </submittedName>
</protein>
<evidence type="ECO:0000313" key="1">
    <source>
        <dbReference type="EMBL" id="CDW43941.1"/>
    </source>
</evidence>
<organism evidence="1">
    <name type="scientific">Lepeophtheirus salmonis</name>
    <name type="common">Salmon louse</name>
    <name type="synonym">Caligus salmonis</name>
    <dbReference type="NCBI Taxonomy" id="72036"/>
    <lineage>
        <taxon>Eukaryota</taxon>
        <taxon>Metazoa</taxon>
        <taxon>Ecdysozoa</taxon>
        <taxon>Arthropoda</taxon>
        <taxon>Crustacea</taxon>
        <taxon>Multicrustacea</taxon>
        <taxon>Hexanauplia</taxon>
        <taxon>Copepoda</taxon>
        <taxon>Siphonostomatoida</taxon>
        <taxon>Caligidae</taxon>
        <taxon>Lepeophtheirus</taxon>
    </lineage>
</organism>
<accession>A0A0K2V1U3</accession>
<dbReference type="AlphaFoldDB" id="A0A0K2V1U3"/>